<dbReference type="OrthoDB" id="9772407at2"/>
<dbReference type="GO" id="GO:0016491">
    <property type="term" value="F:oxidoreductase activity"/>
    <property type="evidence" value="ECO:0007669"/>
    <property type="project" value="UniProtKB-KW"/>
</dbReference>
<dbReference type="SUPFAM" id="SSF51430">
    <property type="entry name" value="NAD(P)-linked oxidoreductase"/>
    <property type="match status" value="1"/>
</dbReference>
<dbReference type="GO" id="GO:0005737">
    <property type="term" value="C:cytoplasm"/>
    <property type="evidence" value="ECO:0007669"/>
    <property type="project" value="TreeGrafter"/>
</dbReference>
<dbReference type="RefSeq" id="WP_012884415.1">
    <property type="nucleotide sequence ID" value="NC_013592.1"/>
</dbReference>
<keyword evidence="1" id="KW-0560">Oxidoreductase</keyword>
<feature type="domain" description="NADP-dependent oxidoreductase" evidence="2">
    <location>
        <begin position="15"/>
        <end position="310"/>
    </location>
</feature>
<dbReference type="PANTHER" id="PTHR43625">
    <property type="entry name" value="AFLATOXIN B1 ALDEHYDE REDUCTASE"/>
    <property type="match status" value="1"/>
</dbReference>
<dbReference type="EMBL" id="CP001836">
    <property type="protein sequence ID" value="ACZ76589.1"/>
    <property type="molecule type" value="Genomic_DNA"/>
</dbReference>
<evidence type="ECO:0000256" key="1">
    <source>
        <dbReference type="ARBA" id="ARBA00023002"/>
    </source>
</evidence>
<dbReference type="Proteomes" id="UP000001446">
    <property type="component" value="Chromosome"/>
</dbReference>
<reference evidence="3" key="1">
    <citation type="submission" date="2009-12" db="EMBL/GenBank/DDBJ databases">
        <title>Complete sequence of Dickeya dadantii Ech586.</title>
        <authorList>
            <consortium name="US DOE Joint Genome Institute"/>
            <person name="Lucas S."/>
            <person name="Copeland A."/>
            <person name="Lapidus A."/>
            <person name="Glavina del Rio T."/>
            <person name="Tice H."/>
            <person name="Bruce D."/>
            <person name="Goodwin L."/>
            <person name="Pitluck S."/>
            <person name="Munk A.C."/>
            <person name="Brettin T."/>
            <person name="Detter J.C."/>
            <person name="Han C."/>
            <person name="Tapia R."/>
            <person name="Larimer F."/>
            <person name="Land M."/>
            <person name="Hauser L."/>
            <person name="Kyrpides N."/>
            <person name="Mikhailova N."/>
            <person name="Balakrishnan V."/>
            <person name="Glasner J."/>
            <person name="Perna N.T."/>
        </authorList>
    </citation>
    <scope>NUCLEOTIDE SEQUENCE [LARGE SCALE GENOMIC DNA]</scope>
    <source>
        <strain evidence="3">Ech586</strain>
    </source>
</reference>
<proteinExistence type="predicted"/>
<dbReference type="Pfam" id="PF00248">
    <property type="entry name" value="Aldo_ket_red"/>
    <property type="match status" value="1"/>
</dbReference>
<dbReference type="PANTHER" id="PTHR43625:SF77">
    <property type="entry name" value="ALDO-KETO REDUCTASE"/>
    <property type="match status" value="1"/>
</dbReference>
<accession>D2BYC1</accession>
<name>D2BYC1_DICZ5</name>
<dbReference type="eggNOG" id="COG0667">
    <property type="taxonomic scope" value="Bacteria"/>
</dbReference>
<dbReference type="InterPro" id="IPR023210">
    <property type="entry name" value="NADP_OxRdtase_dom"/>
</dbReference>
<dbReference type="InterPro" id="IPR036812">
    <property type="entry name" value="NAD(P)_OxRdtase_dom_sf"/>
</dbReference>
<sequence>MKMRRLGSQGLVVSEMGLGCMGMSHGYGQTAAREDMTTLIHKAIELGCNLFDTAPIYGFENEALLGEALKDNKEAVIIATKFGVTGLENFQGQLTPIVDSRPESIRKQVDGSLKRLQIDCIDLLYQHRIDPNVEPEVVAGVMEELITEGKINYWGLSNSPVEYIRRAHAVCPVTAIEDQYSMMWRKPENALFQVCEELDIGFMAYSPLGNGFLSGKITKETTYQDGDFRGLMGRFKPEVIERNQALLAVIAKMAERKNATSAQVVLAWELAQKPYLVPLPGTTKLHRLEENFKAVDVQLNRSELAEINETLSQIDIDETFFK</sequence>
<protein>
    <submittedName>
        <fullName evidence="3">Aldo/keto reductase</fullName>
    </submittedName>
</protein>
<keyword evidence="4" id="KW-1185">Reference proteome</keyword>
<dbReference type="Gene3D" id="3.20.20.100">
    <property type="entry name" value="NADP-dependent oxidoreductase domain"/>
    <property type="match status" value="1"/>
</dbReference>
<dbReference type="CDD" id="cd19078">
    <property type="entry name" value="AKR_AKR13C1_2"/>
    <property type="match status" value="1"/>
</dbReference>
<organism evidence="3 4">
    <name type="scientific">Dickeya zeae (strain Ech586)</name>
    <name type="common">Dickeya dadantii (strain Ech586)</name>
    <dbReference type="NCBI Taxonomy" id="590409"/>
    <lineage>
        <taxon>Bacteria</taxon>
        <taxon>Pseudomonadati</taxon>
        <taxon>Pseudomonadota</taxon>
        <taxon>Gammaproteobacteria</taxon>
        <taxon>Enterobacterales</taxon>
        <taxon>Pectobacteriaceae</taxon>
        <taxon>Dickeya</taxon>
        <taxon>Dickeya parazeae</taxon>
    </lineage>
</organism>
<evidence type="ECO:0000313" key="4">
    <source>
        <dbReference type="Proteomes" id="UP000001446"/>
    </source>
</evidence>
<dbReference type="KEGG" id="ddc:Dd586_1726"/>
<dbReference type="HOGENOM" id="CLU_023205_2_1_6"/>
<dbReference type="STRING" id="590409.Dd586_1726"/>
<evidence type="ECO:0000313" key="3">
    <source>
        <dbReference type="EMBL" id="ACZ76589.1"/>
    </source>
</evidence>
<dbReference type="InterPro" id="IPR050791">
    <property type="entry name" value="Aldo-Keto_reductase"/>
</dbReference>
<gene>
    <name evidence="3" type="ordered locus">Dd586_1726</name>
</gene>
<evidence type="ECO:0000259" key="2">
    <source>
        <dbReference type="Pfam" id="PF00248"/>
    </source>
</evidence>
<dbReference type="AlphaFoldDB" id="D2BYC1"/>